<evidence type="ECO:0000313" key="1">
    <source>
        <dbReference type="EMBL" id="KAG0006488.1"/>
    </source>
</evidence>
<dbReference type="Proteomes" id="UP000703661">
    <property type="component" value="Unassembled WGS sequence"/>
</dbReference>
<keyword evidence="2" id="KW-1185">Reference proteome</keyword>
<gene>
    <name evidence="1" type="ORF">BGZ80_005268</name>
</gene>
<reference evidence="1" key="1">
    <citation type="journal article" date="2020" name="Fungal Divers.">
        <title>Resolving the Mortierellaceae phylogeny through synthesis of multi-gene phylogenetics and phylogenomics.</title>
        <authorList>
            <person name="Vandepol N."/>
            <person name="Liber J."/>
            <person name="Desiro A."/>
            <person name="Na H."/>
            <person name="Kennedy M."/>
            <person name="Barry K."/>
            <person name="Grigoriev I.V."/>
            <person name="Miller A.N."/>
            <person name="O'Donnell K."/>
            <person name="Stajich J.E."/>
            <person name="Bonito G."/>
        </authorList>
    </citation>
    <scope>NUCLEOTIDE SEQUENCE</scope>
    <source>
        <strain evidence="1">NRRL 2769</strain>
    </source>
</reference>
<name>A0A9P6MKH2_9FUNG</name>
<evidence type="ECO:0000313" key="2">
    <source>
        <dbReference type="Proteomes" id="UP000703661"/>
    </source>
</evidence>
<comment type="caution">
    <text evidence="1">The sequence shown here is derived from an EMBL/GenBank/DDBJ whole genome shotgun (WGS) entry which is preliminary data.</text>
</comment>
<proteinExistence type="predicted"/>
<organism evidence="1 2">
    <name type="scientific">Entomortierella chlamydospora</name>
    <dbReference type="NCBI Taxonomy" id="101097"/>
    <lineage>
        <taxon>Eukaryota</taxon>
        <taxon>Fungi</taxon>
        <taxon>Fungi incertae sedis</taxon>
        <taxon>Mucoromycota</taxon>
        <taxon>Mortierellomycotina</taxon>
        <taxon>Mortierellomycetes</taxon>
        <taxon>Mortierellales</taxon>
        <taxon>Mortierellaceae</taxon>
        <taxon>Entomortierella</taxon>
    </lineage>
</organism>
<protein>
    <submittedName>
        <fullName evidence="1">Uncharacterized protein</fullName>
    </submittedName>
</protein>
<dbReference type="AlphaFoldDB" id="A0A9P6MKH2"/>
<sequence>MSLWKTARGLTALTRMPSPKTGKITAPKILKHIRAVGLQRLLMLTKCLMDWKAGRLNLRPVMHPYMDLRRLLIILTGIPETMTCYHRNQQHLNVNDQVCCQKTYIISLETAVNYIYLFERSDTDSTLLDAVGLEDWRAVTSVTIEKGIENTTIQELQRLALELSNLSHRESEELILSWDGDTNIKRVLGGLVEESFLWSSAPFNEHELLIHIFDPFLKAYICSVKGSIGRWDQAFPLSQNRKKGLDENSQVRKPAFTLKASISGIVCYLFFVEVKKVRQSAAVVQDDLEKLAGMMKDAIDDMSKQGVNIGVVEVIGLHIVGTEGRLYSMKLEAR</sequence>
<feature type="non-terminal residue" evidence="1">
    <location>
        <position position="1"/>
    </location>
</feature>
<dbReference type="EMBL" id="JAAAID010002604">
    <property type="protein sequence ID" value="KAG0006488.1"/>
    <property type="molecule type" value="Genomic_DNA"/>
</dbReference>
<accession>A0A9P6MKH2</accession>